<keyword evidence="2" id="KW-1185">Reference proteome</keyword>
<evidence type="ECO:0000313" key="1">
    <source>
        <dbReference type="EMBL" id="CAJ2509277.1"/>
    </source>
</evidence>
<gene>
    <name evidence="1" type="ORF">KHLLAP_LOCUS9745</name>
</gene>
<reference evidence="1" key="1">
    <citation type="submission" date="2023-10" db="EMBL/GenBank/DDBJ databases">
        <authorList>
            <person name="Hackl T."/>
        </authorList>
    </citation>
    <scope>NUCLEOTIDE SEQUENCE</scope>
</reference>
<proteinExistence type="predicted"/>
<evidence type="ECO:0000313" key="2">
    <source>
        <dbReference type="Proteomes" id="UP001295740"/>
    </source>
</evidence>
<dbReference type="Proteomes" id="UP001295740">
    <property type="component" value="Unassembled WGS sequence"/>
</dbReference>
<accession>A0AAI8VQL5</accession>
<dbReference type="AlphaFoldDB" id="A0AAI8VQL5"/>
<name>A0AAI8VQL5_9PEZI</name>
<comment type="caution">
    <text evidence="1">The sequence shown here is derived from an EMBL/GenBank/DDBJ whole genome shotgun (WGS) entry which is preliminary data.</text>
</comment>
<protein>
    <submittedName>
        <fullName evidence="1">Uu.00g143030.m01.CDS01</fullName>
    </submittedName>
</protein>
<organism evidence="1 2">
    <name type="scientific">Anthostomella pinea</name>
    <dbReference type="NCBI Taxonomy" id="933095"/>
    <lineage>
        <taxon>Eukaryota</taxon>
        <taxon>Fungi</taxon>
        <taxon>Dikarya</taxon>
        <taxon>Ascomycota</taxon>
        <taxon>Pezizomycotina</taxon>
        <taxon>Sordariomycetes</taxon>
        <taxon>Xylariomycetidae</taxon>
        <taxon>Xylariales</taxon>
        <taxon>Xylariaceae</taxon>
        <taxon>Anthostomella</taxon>
    </lineage>
</organism>
<sequence length="184" mass="20806">MARKNQWRDDMHDPEALETTSYDALPLRITQYTLPVYGYDNYFLGSDNFEIVIIRRWPMMRLICPIRLLPSHHLARRSCVAGFAIIDEEKTRDLEALEALPHKAIINVTARYLAIEMKDMANQDQDLGSNVGSKADFGSKADGLAEQDLPNIPQLSPSVANEIVAMFDRPFTVSNGEKNQRGNP</sequence>
<dbReference type="EMBL" id="CAUWAG010000012">
    <property type="protein sequence ID" value="CAJ2509277.1"/>
    <property type="molecule type" value="Genomic_DNA"/>
</dbReference>